<dbReference type="eggNOG" id="KOG3947">
    <property type="taxonomic scope" value="Eukaryota"/>
</dbReference>
<dbReference type="Pfam" id="PF00149">
    <property type="entry name" value="Metallophos"/>
    <property type="match status" value="1"/>
</dbReference>
<dbReference type="SUPFAM" id="SSF56300">
    <property type="entry name" value="Metallo-dependent phosphatases"/>
    <property type="match status" value="1"/>
</dbReference>
<dbReference type="CDD" id="cd07379">
    <property type="entry name" value="MPP_239FB"/>
    <property type="match status" value="1"/>
</dbReference>
<reference evidence="2 3" key="1">
    <citation type="journal article" date="2013" name="BMC Genomics">
        <title>The genome and transcriptome of the pine saprophyte Ophiostoma piceae, and a comparison with the bark beetle-associated pine pathogen Grosmannia clavigera.</title>
        <authorList>
            <person name="Haridas S."/>
            <person name="Wang Y."/>
            <person name="Lim L."/>
            <person name="Massoumi Alamouti S."/>
            <person name="Jackman S."/>
            <person name="Docking R."/>
            <person name="Robertson G."/>
            <person name="Birol I."/>
            <person name="Bohlmann J."/>
            <person name="Breuil C."/>
        </authorList>
    </citation>
    <scope>NUCLEOTIDE SEQUENCE [LARGE SCALE GENOMIC DNA]</scope>
    <source>
        <strain evidence="2 3">UAMH 11346</strain>
    </source>
</reference>
<dbReference type="EMBL" id="KE148146">
    <property type="protein sequence ID" value="EPE09940.1"/>
    <property type="molecule type" value="Genomic_DNA"/>
</dbReference>
<dbReference type="AlphaFoldDB" id="S3D8Y2"/>
<sequence length="358" mass="38792">MSLLMELGLLRRGPWEAPTLLDRLLASPVRAAAHYLYSWVVAVRGWASQRHEINEREDAEAARILAGAPAKSQAVRVVCISDTHDLVVSDVPDGDLLIHAGDLTDEGTPADLQKQLDWLASLPHPHKIVICGNHDSWFDPTARAAKGIVVADAEKEGPQFAPNMYYLEHDSKTIEFANGRTLKVYGAPDIPECGPAHFSFQYPRASPPWKDTIPNDIDILVTHAPPRHHLDLGLGCAGILAEIWRVRPSLHVFGHVHWGAGRQDVFWDDIQLAYEHLVEAGDVDGESIPSQAGGILSQLLSLIRITAAAAIATIMIPVWLVAPGALAEDGGSCTILVNAGQMHGNTGRLGNSIQVVTL</sequence>
<dbReference type="OMA" id="PHHDAWS"/>
<evidence type="ECO:0000259" key="1">
    <source>
        <dbReference type="Pfam" id="PF00149"/>
    </source>
</evidence>
<dbReference type="OrthoDB" id="630188at2759"/>
<keyword evidence="3" id="KW-1185">Reference proteome</keyword>
<gene>
    <name evidence="2" type="ORF">F503_05035</name>
</gene>
<dbReference type="Gene3D" id="3.60.21.10">
    <property type="match status" value="1"/>
</dbReference>
<dbReference type="GO" id="GO:0016787">
    <property type="term" value="F:hydrolase activity"/>
    <property type="evidence" value="ECO:0007669"/>
    <property type="project" value="InterPro"/>
</dbReference>
<dbReference type="InterPro" id="IPR004843">
    <property type="entry name" value="Calcineurin-like_PHP"/>
</dbReference>
<evidence type="ECO:0000313" key="3">
    <source>
        <dbReference type="Proteomes" id="UP000016923"/>
    </source>
</evidence>
<dbReference type="InterPro" id="IPR029052">
    <property type="entry name" value="Metallo-depent_PP-like"/>
</dbReference>
<protein>
    <submittedName>
        <fullName evidence="2">Calcineurin-like phosphoesterase</fullName>
    </submittedName>
</protein>
<dbReference type="Proteomes" id="UP000016923">
    <property type="component" value="Unassembled WGS sequence"/>
</dbReference>
<proteinExistence type="predicted"/>
<feature type="domain" description="Calcineurin-like phosphoesterase" evidence="1">
    <location>
        <begin position="76"/>
        <end position="258"/>
    </location>
</feature>
<dbReference type="PANTHER" id="PTHR12905">
    <property type="entry name" value="METALLOPHOSPHOESTERASE"/>
    <property type="match status" value="1"/>
</dbReference>
<name>S3D8Y2_OPHP1</name>
<organism evidence="2 3">
    <name type="scientific">Ophiostoma piceae (strain UAMH 11346)</name>
    <name type="common">Sap stain fungus</name>
    <dbReference type="NCBI Taxonomy" id="1262450"/>
    <lineage>
        <taxon>Eukaryota</taxon>
        <taxon>Fungi</taxon>
        <taxon>Dikarya</taxon>
        <taxon>Ascomycota</taxon>
        <taxon>Pezizomycotina</taxon>
        <taxon>Sordariomycetes</taxon>
        <taxon>Sordariomycetidae</taxon>
        <taxon>Ophiostomatales</taxon>
        <taxon>Ophiostomataceae</taxon>
        <taxon>Ophiostoma</taxon>
    </lineage>
</organism>
<dbReference type="VEuPathDB" id="FungiDB:F503_05035"/>
<evidence type="ECO:0000313" key="2">
    <source>
        <dbReference type="EMBL" id="EPE09940.1"/>
    </source>
</evidence>
<dbReference type="InterPro" id="IPR051693">
    <property type="entry name" value="UPF0046_metallophosphoest"/>
</dbReference>
<accession>S3D8Y2</accession>
<dbReference type="PANTHER" id="PTHR12905:SF18">
    <property type="entry name" value="ESTER HYDROLASE, PUTATIVE (AFU_ORTHOLOGUE AFUA_4G03130)-RELATED"/>
    <property type="match status" value="1"/>
</dbReference>
<dbReference type="HOGENOM" id="CLU_041441_3_0_1"/>